<name>A0A3P7ZU42_HELPZ</name>
<dbReference type="GO" id="GO:0006897">
    <property type="term" value="P:endocytosis"/>
    <property type="evidence" value="ECO:0007669"/>
    <property type="project" value="TreeGrafter"/>
</dbReference>
<dbReference type="OrthoDB" id="6510177at2759"/>
<feature type="transmembrane region" description="Helical" evidence="1">
    <location>
        <begin position="12"/>
        <end position="33"/>
    </location>
</feature>
<dbReference type="GO" id="GO:0005886">
    <property type="term" value="C:plasma membrane"/>
    <property type="evidence" value="ECO:0007669"/>
    <property type="project" value="TreeGrafter"/>
</dbReference>
<feature type="transmembrane region" description="Helical" evidence="1">
    <location>
        <begin position="340"/>
        <end position="361"/>
    </location>
</feature>
<sequence>MVSLTILRVHCAIISRVEIAILVLVLTLLYWYYSFQGVMNIDVRLDSEKILPKDSKLHEPNSLLTRYVWKEHLTPLVLVNTRFDLTDRNMTTQFWNVLKELETLPLCKGQPIDVLDVLGPASSLVWIREFANELNETGGFYPYETELDPTKLRTFLANDRRHLDRAIKFSDDSENATIESFVFLVSYTNVTNWDVRIKLMLEWRNVVGKYPELDMTVYESAGFFVDQMLSLRLVTTQTAIFTLASMTLLCAIFMGNLCGILTASASMASISLESGSFLEAELKIFTGVTEILTKCFFSSCPALLTAAVSIAERKQAPNIESTFTGVIGFMAKLGFDLDPVVMVSVLMTIGMSVDYVAHVAYHMQLDTKSTVHRGKVVRTPMRSIHEKLEHTVESVALPLAQAGISTVSCVLPLLLLPVSTIHTLFAVLLQ</sequence>
<organism evidence="2">
    <name type="scientific">Heligmosomoides polygyrus</name>
    <name type="common">Parasitic roundworm</name>
    <dbReference type="NCBI Taxonomy" id="6339"/>
    <lineage>
        <taxon>Eukaryota</taxon>
        <taxon>Metazoa</taxon>
        <taxon>Ecdysozoa</taxon>
        <taxon>Nematoda</taxon>
        <taxon>Chromadorea</taxon>
        <taxon>Rhabditida</taxon>
        <taxon>Rhabditina</taxon>
        <taxon>Rhabditomorpha</taxon>
        <taxon>Strongyloidea</taxon>
        <taxon>Heligmosomidae</taxon>
        <taxon>Heligmosomoides</taxon>
    </lineage>
</organism>
<proteinExistence type="predicted"/>
<evidence type="ECO:0000313" key="2">
    <source>
        <dbReference type="EMBL" id="VDO81723.1"/>
    </source>
</evidence>
<dbReference type="PANTHER" id="PTHR10796">
    <property type="entry name" value="PATCHED-RELATED"/>
    <property type="match status" value="1"/>
</dbReference>
<keyword evidence="1" id="KW-0472">Membrane</keyword>
<feature type="transmembrane region" description="Helical" evidence="1">
    <location>
        <begin position="239"/>
        <end position="263"/>
    </location>
</feature>
<keyword evidence="1" id="KW-1133">Transmembrane helix</keyword>
<protein>
    <recommendedName>
        <fullName evidence="3">SSD domain-containing protein</fullName>
    </recommendedName>
</protein>
<dbReference type="SUPFAM" id="SSF82866">
    <property type="entry name" value="Multidrug efflux transporter AcrB transmembrane domain"/>
    <property type="match status" value="1"/>
</dbReference>
<evidence type="ECO:0008006" key="3">
    <source>
        <dbReference type="Google" id="ProtNLM"/>
    </source>
</evidence>
<reference evidence="2" key="1">
    <citation type="submission" date="2018-11" db="EMBL/GenBank/DDBJ databases">
        <authorList>
            <consortium name="Pathogen Informatics"/>
        </authorList>
    </citation>
    <scope>NUCLEOTIDE SEQUENCE [LARGE SCALE GENOMIC DNA]</scope>
</reference>
<dbReference type="PANTHER" id="PTHR10796:SF90">
    <property type="entry name" value="SSD DOMAIN-CONTAINING PROTEIN"/>
    <property type="match status" value="1"/>
</dbReference>
<dbReference type="GO" id="GO:0030659">
    <property type="term" value="C:cytoplasmic vesicle membrane"/>
    <property type="evidence" value="ECO:0007669"/>
    <property type="project" value="TreeGrafter"/>
</dbReference>
<dbReference type="EMBL" id="UZAH01026506">
    <property type="protein sequence ID" value="VDO81723.1"/>
    <property type="molecule type" value="Genomic_DNA"/>
</dbReference>
<dbReference type="InterPro" id="IPR051697">
    <property type="entry name" value="Patched_domain-protein"/>
</dbReference>
<keyword evidence="1" id="KW-0812">Transmembrane</keyword>
<evidence type="ECO:0000256" key="1">
    <source>
        <dbReference type="SAM" id="Phobius"/>
    </source>
</evidence>
<dbReference type="GO" id="GO:0018996">
    <property type="term" value="P:molting cycle, collagen and cuticulin-based cuticle"/>
    <property type="evidence" value="ECO:0007669"/>
    <property type="project" value="TreeGrafter"/>
</dbReference>
<accession>A0A3P7ZU42</accession>
<gene>
    <name evidence="2" type="ORF">HPBE_LOCUS9661</name>
</gene>
<dbReference type="Gene3D" id="1.20.1640.10">
    <property type="entry name" value="Multidrug efflux transporter AcrB transmembrane domain"/>
    <property type="match status" value="1"/>
</dbReference>
<feature type="transmembrane region" description="Helical" evidence="1">
    <location>
        <begin position="404"/>
        <end position="429"/>
    </location>
</feature>
<dbReference type="AlphaFoldDB" id="A0A3P7ZU42"/>